<proteinExistence type="predicted"/>
<keyword evidence="2" id="KW-0472">Membrane</keyword>
<comment type="caution">
    <text evidence="3">The sequence shown here is derived from an EMBL/GenBank/DDBJ whole genome shotgun (WGS) entry which is preliminary data.</text>
</comment>
<dbReference type="Pfam" id="PF06541">
    <property type="entry name" value="ABC_trans_CmpB"/>
    <property type="match status" value="1"/>
</dbReference>
<dbReference type="OrthoDB" id="9789229at2"/>
<feature type="transmembrane region" description="Helical" evidence="2">
    <location>
        <begin position="62"/>
        <end position="84"/>
    </location>
</feature>
<dbReference type="AlphaFoldDB" id="A0A562JBZ9"/>
<dbReference type="RefSeq" id="WP_145082851.1">
    <property type="nucleotide sequence ID" value="NZ_DAMBUX010000002.1"/>
</dbReference>
<organism evidence="3 4">
    <name type="scientific">Sedimentibacter saalensis</name>
    <dbReference type="NCBI Taxonomy" id="130788"/>
    <lineage>
        <taxon>Bacteria</taxon>
        <taxon>Bacillati</taxon>
        <taxon>Bacillota</taxon>
        <taxon>Tissierellia</taxon>
        <taxon>Sedimentibacter</taxon>
    </lineage>
</organism>
<name>A0A562JBZ9_9FIRM</name>
<feature type="transmembrane region" description="Helical" evidence="2">
    <location>
        <begin position="105"/>
        <end position="125"/>
    </location>
</feature>
<sequence length="296" mass="33895">MYLYLWYFIIYAFIGWCTEVVYAAVSTGKLVNRGFLNGPVCPIYGFGVLAVINILTPVKNNLLLLYAGSVVLTSLLEFFSGWILEKAFNHKWWDYTEYPFNIKGYICLKFSLVWGTACLLVINAIHPLVQNFVSYINIEVGKIMLSIFLTIMTVDVVATVQSVMKLNRQLSKINEMAAKIRSISDDMAEKISEESISIVEKGEELRAAIEEQKLTVSGIIEERLSEVEGTIEDRKEILSQKIEEKKAIIRQLKNNRDEMLNISFFGERRLLNAFPGIKSKHYKEALDDLKEKILRK</sequence>
<reference evidence="3 4" key="1">
    <citation type="submission" date="2019-07" db="EMBL/GenBank/DDBJ databases">
        <title>Genomic Encyclopedia of Type Strains, Phase I: the one thousand microbial genomes (KMG-I) project.</title>
        <authorList>
            <person name="Kyrpides N."/>
        </authorList>
    </citation>
    <scope>NUCLEOTIDE SEQUENCE [LARGE SCALE GENOMIC DNA]</scope>
    <source>
        <strain evidence="3 4">DSM 13558</strain>
    </source>
</reference>
<feature type="coiled-coil region" evidence="1">
    <location>
        <begin position="235"/>
        <end position="262"/>
    </location>
</feature>
<keyword evidence="1" id="KW-0175">Coiled coil</keyword>
<evidence type="ECO:0000256" key="1">
    <source>
        <dbReference type="SAM" id="Coils"/>
    </source>
</evidence>
<protein>
    <submittedName>
        <fullName evidence="3">Putative membrane protein</fullName>
    </submittedName>
</protein>
<evidence type="ECO:0000313" key="4">
    <source>
        <dbReference type="Proteomes" id="UP000315343"/>
    </source>
</evidence>
<feature type="transmembrane region" description="Helical" evidence="2">
    <location>
        <begin position="34"/>
        <end position="56"/>
    </location>
</feature>
<keyword evidence="4" id="KW-1185">Reference proteome</keyword>
<evidence type="ECO:0000313" key="3">
    <source>
        <dbReference type="EMBL" id="TWH80742.1"/>
    </source>
</evidence>
<feature type="transmembrane region" description="Helical" evidence="2">
    <location>
        <begin position="6"/>
        <end position="25"/>
    </location>
</feature>
<dbReference type="Proteomes" id="UP000315343">
    <property type="component" value="Unassembled WGS sequence"/>
</dbReference>
<feature type="transmembrane region" description="Helical" evidence="2">
    <location>
        <begin position="145"/>
        <end position="164"/>
    </location>
</feature>
<evidence type="ECO:0000256" key="2">
    <source>
        <dbReference type="SAM" id="Phobius"/>
    </source>
</evidence>
<dbReference type="EMBL" id="VLKH01000004">
    <property type="protein sequence ID" value="TWH80742.1"/>
    <property type="molecule type" value="Genomic_DNA"/>
</dbReference>
<keyword evidence="2" id="KW-0812">Transmembrane</keyword>
<gene>
    <name evidence="3" type="ORF">LY60_02004</name>
</gene>
<dbReference type="InterPro" id="IPR010540">
    <property type="entry name" value="CmpB_TMEM229"/>
</dbReference>
<accession>A0A562JBZ9</accession>
<keyword evidence="2" id="KW-1133">Transmembrane helix</keyword>